<evidence type="ECO:0000313" key="1">
    <source>
        <dbReference type="EMBL" id="MYM98672.1"/>
    </source>
</evidence>
<dbReference type="SUPFAM" id="SSF51735">
    <property type="entry name" value="NAD(P)-binding Rossmann-fold domains"/>
    <property type="match status" value="1"/>
</dbReference>
<sequence>MQNQAFIVTGADRPDGRARAEFYIANGARVMLVGADYAACRRAARMLGQRAAALDADVSSAAGWLGVVRATLGVFGRIDDVYNDGSIHDPAREAGPSPCEILPMPALSITSSPG</sequence>
<name>A0A845GZC6_9BURK</name>
<proteinExistence type="predicted"/>
<evidence type="ECO:0000313" key="2">
    <source>
        <dbReference type="Proteomes" id="UP000447355"/>
    </source>
</evidence>
<dbReference type="EMBL" id="WWCX01000138">
    <property type="protein sequence ID" value="MYM98672.1"/>
    <property type="molecule type" value="Genomic_DNA"/>
</dbReference>
<reference evidence="1" key="1">
    <citation type="submission" date="2019-12" db="EMBL/GenBank/DDBJ databases">
        <title>Novel species isolated from a subtropical stream in China.</title>
        <authorList>
            <person name="Lu H."/>
        </authorList>
    </citation>
    <scope>NUCLEOTIDE SEQUENCE [LARGE SCALE GENOMIC DNA]</scope>
    <source>
        <strain evidence="1">FT81W</strain>
    </source>
</reference>
<dbReference type="RefSeq" id="WP_161087475.1">
    <property type="nucleotide sequence ID" value="NZ_WWCX01000138.1"/>
</dbReference>
<dbReference type="AlphaFoldDB" id="A0A845GZC6"/>
<dbReference type="Gene3D" id="3.40.50.720">
    <property type="entry name" value="NAD(P)-binding Rossmann-like Domain"/>
    <property type="match status" value="1"/>
</dbReference>
<dbReference type="InterPro" id="IPR036291">
    <property type="entry name" value="NAD(P)-bd_dom_sf"/>
</dbReference>
<dbReference type="InterPro" id="IPR002347">
    <property type="entry name" value="SDR_fam"/>
</dbReference>
<accession>A0A845GZC6</accession>
<comment type="caution">
    <text evidence="1">The sequence shown here is derived from an EMBL/GenBank/DDBJ whole genome shotgun (WGS) entry which is preliminary data.</text>
</comment>
<dbReference type="Pfam" id="PF00106">
    <property type="entry name" value="adh_short"/>
    <property type="match status" value="1"/>
</dbReference>
<gene>
    <name evidence="1" type="ORF">GTP90_33000</name>
</gene>
<dbReference type="Proteomes" id="UP000447355">
    <property type="component" value="Unassembled WGS sequence"/>
</dbReference>
<protein>
    <recommendedName>
        <fullName evidence="3">SDR family NAD(P)-dependent oxidoreductase</fullName>
    </recommendedName>
</protein>
<organism evidence="1 2">
    <name type="scientific">Duganella vulcania</name>
    <dbReference type="NCBI Taxonomy" id="2692166"/>
    <lineage>
        <taxon>Bacteria</taxon>
        <taxon>Pseudomonadati</taxon>
        <taxon>Pseudomonadota</taxon>
        <taxon>Betaproteobacteria</taxon>
        <taxon>Burkholderiales</taxon>
        <taxon>Oxalobacteraceae</taxon>
        <taxon>Telluria group</taxon>
        <taxon>Duganella</taxon>
    </lineage>
</organism>
<evidence type="ECO:0008006" key="3">
    <source>
        <dbReference type="Google" id="ProtNLM"/>
    </source>
</evidence>